<keyword evidence="2 4" id="KW-0378">Hydrolase</keyword>
<dbReference type="PANTHER" id="PTHR43240">
    <property type="entry name" value="1,4-DIHYDROXY-2-NAPHTHOYL-COA THIOESTERASE 1"/>
    <property type="match status" value="1"/>
</dbReference>
<dbReference type="EC" id="3.1.2.-" evidence="4"/>
<dbReference type="GO" id="GO:0005829">
    <property type="term" value="C:cytosol"/>
    <property type="evidence" value="ECO:0007669"/>
    <property type="project" value="TreeGrafter"/>
</dbReference>
<dbReference type="InterPro" id="IPR029069">
    <property type="entry name" value="HotDog_dom_sf"/>
</dbReference>
<comment type="caution">
    <text evidence="4">The sequence shown here is derived from an EMBL/GenBank/DDBJ whole genome shotgun (WGS) entry which is preliminary data.</text>
</comment>
<gene>
    <name evidence="4" type="ORF">Dpo_10c01000</name>
</gene>
<dbReference type="Gene3D" id="3.10.129.10">
    <property type="entry name" value="Hotdog Thioesterase"/>
    <property type="match status" value="1"/>
</dbReference>
<dbReference type="Proteomes" id="UP000014216">
    <property type="component" value="Unassembled WGS sequence"/>
</dbReference>
<dbReference type="EMBL" id="APJX01000010">
    <property type="protein sequence ID" value="EMS78107.1"/>
    <property type="molecule type" value="Genomic_DNA"/>
</dbReference>
<dbReference type="InterPro" id="IPR006683">
    <property type="entry name" value="Thioestr_dom"/>
</dbReference>
<dbReference type="PATRIC" id="fig|1286635.3.peg.3945"/>
<dbReference type="OrthoDB" id="9813282at2"/>
<accession>S0G1R1</accession>
<dbReference type="PANTHER" id="PTHR43240:SF5">
    <property type="entry name" value="1,4-DIHYDROXY-2-NAPHTHOYL-COA THIOESTERASE 1"/>
    <property type="match status" value="1"/>
</dbReference>
<evidence type="ECO:0000313" key="5">
    <source>
        <dbReference type="Proteomes" id="UP000014216"/>
    </source>
</evidence>
<dbReference type="CDD" id="cd03443">
    <property type="entry name" value="PaaI_thioesterase"/>
    <property type="match status" value="1"/>
</dbReference>
<organism evidence="4 5">
    <name type="scientific">Desulfotignum phosphitoxidans DSM 13687</name>
    <dbReference type="NCBI Taxonomy" id="1286635"/>
    <lineage>
        <taxon>Bacteria</taxon>
        <taxon>Pseudomonadati</taxon>
        <taxon>Thermodesulfobacteriota</taxon>
        <taxon>Desulfobacteria</taxon>
        <taxon>Desulfobacterales</taxon>
        <taxon>Desulfobacteraceae</taxon>
        <taxon>Desulfotignum</taxon>
    </lineage>
</organism>
<protein>
    <submittedName>
        <fullName evidence="4">Putative esterase</fullName>
        <ecNumber evidence="4">3.1.2.-</ecNumber>
    </submittedName>
</protein>
<comment type="similarity">
    <text evidence="1">Belongs to the thioesterase PaaI family.</text>
</comment>
<sequence length="144" mass="15645">MTQIWKQPLNLAPFAPVIDQTIVGHMGIEFTEFGPDFICAAMPVDHRTIQPMGILHGGASVVLAETLGSVASYLALDSDHYSVGLQITANHLKQVRKGKVIGTVRPVHLGRTTHVWDIIIENEAGEPVCVSRLTMAVMPVVQPE</sequence>
<dbReference type="RefSeq" id="WP_006967910.1">
    <property type="nucleotide sequence ID" value="NZ_APJX01000010.1"/>
</dbReference>
<evidence type="ECO:0000313" key="4">
    <source>
        <dbReference type="EMBL" id="EMS78107.1"/>
    </source>
</evidence>
<name>S0G1R1_9BACT</name>
<proteinExistence type="inferred from homology"/>
<evidence type="ECO:0000256" key="1">
    <source>
        <dbReference type="ARBA" id="ARBA00008324"/>
    </source>
</evidence>
<keyword evidence="5" id="KW-1185">Reference proteome</keyword>
<dbReference type="InterPro" id="IPR003736">
    <property type="entry name" value="PAAI_dom"/>
</dbReference>
<dbReference type="GO" id="GO:0061522">
    <property type="term" value="F:1,4-dihydroxy-2-naphthoyl-CoA thioesterase activity"/>
    <property type="evidence" value="ECO:0007669"/>
    <property type="project" value="TreeGrafter"/>
</dbReference>
<feature type="domain" description="Thioesterase" evidence="3">
    <location>
        <begin position="52"/>
        <end position="128"/>
    </location>
</feature>
<dbReference type="SUPFAM" id="SSF54637">
    <property type="entry name" value="Thioesterase/thiol ester dehydrase-isomerase"/>
    <property type="match status" value="1"/>
</dbReference>
<evidence type="ECO:0000259" key="3">
    <source>
        <dbReference type="Pfam" id="PF03061"/>
    </source>
</evidence>
<dbReference type="AlphaFoldDB" id="S0G1R1"/>
<dbReference type="NCBIfam" id="TIGR00369">
    <property type="entry name" value="unchar_dom_1"/>
    <property type="match status" value="1"/>
</dbReference>
<evidence type="ECO:0000256" key="2">
    <source>
        <dbReference type="ARBA" id="ARBA00022801"/>
    </source>
</evidence>
<reference evidence="4 5" key="1">
    <citation type="journal article" date="2013" name="Genome Announc.">
        <title>Draft Genome Sequence of Desulfotignum phosphitoxidans DSM 13687 Strain FiPS-3.</title>
        <authorList>
            <person name="Poehlein A."/>
            <person name="Daniel R."/>
            <person name="Simeonova D.D."/>
        </authorList>
    </citation>
    <scope>NUCLEOTIDE SEQUENCE [LARGE SCALE GENOMIC DNA]</scope>
    <source>
        <strain evidence="4 5">DSM 13687</strain>
    </source>
</reference>
<dbReference type="Pfam" id="PF03061">
    <property type="entry name" value="4HBT"/>
    <property type="match status" value="1"/>
</dbReference>